<dbReference type="EMBL" id="FQZU01000002">
    <property type="protein sequence ID" value="SHI86366.1"/>
    <property type="molecule type" value="Genomic_DNA"/>
</dbReference>
<organism evidence="3 4">
    <name type="scientific">Desulfatibacillum alkenivorans DSM 16219</name>
    <dbReference type="NCBI Taxonomy" id="1121393"/>
    <lineage>
        <taxon>Bacteria</taxon>
        <taxon>Pseudomonadati</taxon>
        <taxon>Thermodesulfobacteriota</taxon>
        <taxon>Desulfobacteria</taxon>
        <taxon>Desulfobacterales</taxon>
        <taxon>Desulfatibacillaceae</taxon>
        <taxon>Desulfatibacillum</taxon>
    </lineage>
</organism>
<dbReference type="OrthoDB" id="5514845at2"/>
<feature type="domain" description="ChsH2 rubredoxin-like zinc ribbon" evidence="2">
    <location>
        <begin position="25"/>
        <end position="61"/>
    </location>
</feature>
<proteinExistence type="predicted"/>
<name>A0A1M6ELS3_9BACT</name>
<evidence type="ECO:0000259" key="1">
    <source>
        <dbReference type="Pfam" id="PF01796"/>
    </source>
</evidence>
<dbReference type="SUPFAM" id="SSF50249">
    <property type="entry name" value="Nucleic acid-binding proteins"/>
    <property type="match status" value="1"/>
</dbReference>
<evidence type="ECO:0000313" key="3">
    <source>
        <dbReference type="EMBL" id="SHI86366.1"/>
    </source>
</evidence>
<dbReference type="Gene3D" id="6.10.30.10">
    <property type="match status" value="1"/>
</dbReference>
<dbReference type="InterPro" id="IPR022002">
    <property type="entry name" value="ChsH2_Znr"/>
</dbReference>
<dbReference type="AlphaFoldDB" id="A0A1M6ELS3"/>
<dbReference type="InterPro" id="IPR052513">
    <property type="entry name" value="Thioester_dehydratase-like"/>
</dbReference>
<dbReference type="PANTHER" id="PTHR34075">
    <property type="entry name" value="BLR3430 PROTEIN"/>
    <property type="match status" value="1"/>
</dbReference>
<reference evidence="4" key="1">
    <citation type="submission" date="2016-11" db="EMBL/GenBank/DDBJ databases">
        <authorList>
            <person name="Varghese N."/>
            <person name="Submissions S."/>
        </authorList>
    </citation>
    <scope>NUCLEOTIDE SEQUENCE [LARGE SCALE GENOMIC DNA]</scope>
    <source>
        <strain evidence="4">DSM 16219</strain>
    </source>
</reference>
<evidence type="ECO:0000313" key="4">
    <source>
        <dbReference type="Proteomes" id="UP000183994"/>
    </source>
</evidence>
<dbReference type="Pfam" id="PF12172">
    <property type="entry name" value="zf-ChsH2"/>
    <property type="match status" value="1"/>
</dbReference>
<dbReference type="PANTHER" id="PTHR34075:SF5">
    <property type="entry name" value="BLR3430 PROTEIN"/>
    <property type="match status" value="1"/>
</dbReference>
<dbReference type="Proteomes" id="UP000183994">
    <property type="component" value="Unassembled WGS sequence"/>
</dbReference>
<evidence type="ECO:0000259" key="2">
    <source>
        <dbReference type="Pfam" id="PF12172"/>
    </source>
</evidence>
<gene>
    <name evidence="3" type="ORF">SAMN02745216_00686</name>
</gene>
<protein>
    <recommendedName>
        <fullName evidence="5">Zn-ribbon domain-containing OB-fold protein</fullName>
    </recommendedName>
</protein>
<accession>A0A1M6ELS3</accession>
<dbReference type="RefSeq" id="WP_073472850.1">
    <property type="nucleotide sequence ID" value="NZ_FQZU01000002.1"/>
</dbReference>
<evidence type="ECO:0008006" key="5">
    <source>
        <dbReference type="Google" id="ProtNLM"/>
    </source>
</evidence>
<dbReference type="InterPro" id="IPR012340">
    <property type="entry name" value="NA-bd_OB-fold"/>
</dbReference>
<dbReference type="STRING" id="1121393.SAMN02745216_00686"/>
<keyword evidence="4" id="KW-1185">Reference proteome</keyword>
<feature type="domain" description="ChsH2 C-terminal OB-fold" evidence="1">
    <location>
        <begin position="62"/>
        <end position="127"/>
    </location>
</feature>
<dbReference type="Pfam" id="PF01796">
    <property type="entry name" value="OB_ChsH2_C"/>
    <property type="match status" value="1"/>
</dbReference>
<sequence length="143" mass="16721">MSNTENSIDMTRPLPDVQPWSRPFWEAAKNGELLVQHCMDCAANIFYPRKYCPECWSGNLDWIKSSGKAVVYSFSTAYDMVEPRFWEDLPYTIAFVDLPEGVRMMTRIVECDPEDISIGMEVKVTWRKLNDDFFLPYFRPVKS</sequence>
<dbReference type="InterPro" id="IPR002878">
    <property type="entry name" value="ChsH2_C"/>
</dbReference>